<protein>
    <submittedName>
        <fullName evidence="5">Common central of tyrosinase domain-containing protein</fullName>
    </submittedName>
</protein>
<dbReference type="SUPFAM" id="SSF53300">
    <property type="entry name" value="vWA-like"/>
    <property type="match status" value="1"/>
</dbReference>
<proteinExistence type="predicted"/>
<evidence type="ECO:0000256" key="2">
    <source>
        <dbReference type="ARBA" id="ARBA00023008"/>
    </source>
</evidence>
<accession>A0A9W9WHE0</accession>
<dbReference type="PANTHER" id="PTHR11474:SF126">
    <property type="entry name" value="TYROSINASE-LIKE PROTEIN TYR-1-RELATED"/>
    <property type="match status" value="1"/>
</dbReference>
<dbReference type="AlphaFoldDB" id="A0A9W9WHE0"/>
<feature type="region of interest" description="Disordered" evidence="3">
    <location>
        <begin position="138"/>
        <end position="180"/>
    </location>
</feature>
<name>A0A9W9WHE0_9EURO</name>
<dbReference type="InterPro" id="IPR002227">
    <property type="entry name" value="Tyrosinase_Cu-bd"/>
</dbReference>
<gene>
    <name evidence="5" type="ORF">N7530_010326</name>
</gene>
<dbReference type="InterPro" id="IPR050316">
    <property type="entry name" value="Tyrosinase/Hemocyanin"/>
</dbReference>
<dbReference type="SMART" id="SM00327">
    <property type="entry name" value="VWA"/>
    <property type="match status" value="1"/>
</dbReference>
<dbReference type="InterPro" id="IPR036465">
    <property type="entry name" value="vWFA_dom_sf"/>
</dbReference>
<dbReference type="Pfam" id="PF00092">
    <property type="entry name" value="VWA"/>
    <property type="match status" value="1"/>
</dbReference>
<dbReference type="InterPro" id="IPR002035">
    <property type="entry name" value="VWF_A"/>
</dbReference>
<dbReference type="PROSITE" id="PS00497">
    <property type="entry name" value="TYROSINASE_1"/>
    <property type="match status" value="1"/>
</dbReference>
<keyword evidence="1" id="KW-0479">Metal-binding</keyword>
<keyword evidence="2" id="KW-0186">Copper</keyword>
<reference evidence="5" key="1">
    <citation type="submission" date="2022-12" db="EMBL/GenBank/DDBJ databases">
        <authorList>
            <person name="Petersen C."/>
        </authorList>
    </citation>
    <scope>NUCLEOTIDE SEQUENCE</scope>
    <source>
        <strain evidence="5">IBT 17660</strain>
    </source>
</reference>
<sequence>MTLGDGIRRNIAHVDPSERALLRDAIKQLNQQYYPGTPSETPPGGVSWWFKQDEIHQSTHVHGGPEFLPWHREVTNRFEALLREINPQLSLHYWDFKEDPRSIPSGNLGGGATGPVNLFDPNFMGSPRGEIGEPWLSAGFYDPQAGTPGHPNDRDASLNPADPPKSVTRPSTYPGPPPVPFMTAAEENRILGLQNFGPAIAQNDQRDINFRTNIKPNFFRTAWEDIHNRAHPYFANISPHDAFRDPFVFLLHSNVDRIFAMWQCDSAHPERLDPATVYGAESNMDVDVFAVGVTSVQNLTHQVEPWSTGHGVFHDIRPWEPSHENQGFPHDYHHLTVVAPGCYDTLPTTVRVIEAENPGKDINFNDVPQGETASRAAVFEVFACGVVTLKVKSGPSPPYSVMSPPGDTVIVTSGHHQPQVARIWFQFTGVAPGSAPTGSMTVTCVETNEDFVFTIHGNTIPQPTTAVMLVLDQSGSMDWLAGTDATSKRIDVLHRAAANFCQLVQANNAVGMVSFDQTAYPGFDIVTLTGAPTDPNLLTMVDAIYKLQPQGATSIGNGIVLGRNKLNPVNGFDKKAMVVFTDGLENTPLYIADIAASLNAQTFAIGLGTAQQVSAGALNDITGNTGGHMLLSGPLSPSVDDLFRLQKYFLQVLAGVTNTSIVTDPGGTIFPSMKARIPFQLTEGDIDATAILLTDRRGVSFFIETPAGKVMTPVSAGGFGATFGHGTNMSYYRFTLPLALGAAREGTWYAILQRSDGGDDGPGDEQPHVAAASASTGPGVRFNFSVQSFTNIRMNAHLSQNHFEPGSTLTISATLKEYGLPVSQRAKVRADLERPDGIRATLTLSETDAGHFQATTTASVLGVYRVRVLASGVTMRGVAFTREQLLSAAAIPGGDIPPPTSGPSTMKGHEDLCKLTECLLGTNSLGRILQKNDVDPQVVLDCVQNYCKARLAGPTKEELAEREGTA</sequence>
<dbReference type="OrthoDB" id="6132182at2759"/>
<dbReference type="InterPro" id="IPR008922">
    <property type="entry name" value="Di-copper_centre_dom_sf"/>
</dbReference>
<dbReference type="PROSITE" id="PS50234">
    <property type="entry name" value="VWFA"/>
    <property type="match status" value="1"/>
</dbReference>
<dbReference type="Gene3D" id="1.10.1280.10">
    <property type="entry name" value="Di-copper center containing domain from catechol oxidase"/>
    <property type="match status" value="1"/>
</dbReference>
<reference evidence="5" key="2">
    <citation type="journal article" date="2023" name="IMA Fungus">
        <title>Comparative genomic study of the Penicillium genus elucidates a diverse pangenome and 15 lateral gene transfer events.</title>
        <authorList>
            <person name="Petersen C."/>
            <person name="Sorensen T."/>
            <person name="Nielsen M.R."/>
            <person name="Sondergaard T.E."/>
            <person name="Sorensen J.L."/>
            <person name="Fitzpatrick D.A."/>
            <person name="Frisvad J.C."/>
            <person name="Nielsen K.L."/>
        </authorList>
    </citation>
    <scope>NUCLEOTIDE SEQUENCE</scope>
    <source>
        <strain evidence="5">IBT 17660</strain>
    </source>
</reference>
<dbReference type="Proteomes" id="UP001147760">
    <property type="component" value="Unassembled WGS sequence"/>
</dbReference>
<evidence type="ECO:0000256" key="1">
    <source>
        <dbReference type="ARBA" id="ARBA00022723"/>
    </source>
</evidence>
<dbReference type="PANTHER" id="PTHR11474">
    <property type="entry name" value="TYROSINASE FAMILY MEMBER"/>
    <property type="match status" value="1"/>
</dbReference>
<dbReference type="PRINTS" id="PR00092">
    <property type="entry name" value="TYROSINASE"/>
</dbReference>
<dbReference type="GO" id="GO:0046872">
    <property type="term" value="F:metal ion binding"/>
    <property type="evidence" value="ECO:0007669"/>
    <property type="project" value="UniProtKB-KW"/>
</dbReference>
<comment type="caution">
    <text evidence="5">The sequence shown here is derived from an EMBL/GenBank/DDBJ whole genome shotgun (WGS) entry which is preliminary data.</text>
</comment>
<feature type="region of interest" description="Disordered" evidence="3">
    <location>
        <begin position="753"/>
        <end position="774"/>
    </location>
</feature>
<evidence type="ECO:0000256" key="3">
    <source>
        <dbReference type="SAM" id="MobiDB-lite"/>
    </source>
</evidence>
<organism evidence="5 6">
    <name type="scientific">Penicillium desertorum</name>
    <dbReference type="NCBI Taxonomy" id="1303715"/>
    <lineage>
        <taxon>Eukaryota</taxon>
        <taxon>Fungi</taxon>
        <taxon>Dikarya</taxon>
        <taxon>Ascomycota</taxon>
        <taxon>Pezizomycotina</taxon>
        <taxon>Eurotiomycetes</taxon>
        <taxon>Eurotiomycetidae</taxon>
        <taxon>Eurotiales</taxon>
        <taxon>Aspergillaceae</taxon>
        <taxon>Penicillium</taxon>
    </lineage>
</organism>
<evidence type="ECO:0000313" key="5">
    <source>
        <dbReference type="EMBL" id="KAJ5462121.1"/>
    </source>
</evidence>
<dbReference type="CDD" id="cd00198">
    <property type="entry name" value="vWFA"/>
    <property type="match status" value="1"/>
</dbReference>
<feature type="domain" description="VWFA" evidence="4">
    <location>
        <begin position="466"/>
        <end position="653"/>
    </location>
</feature>
<keyword evidence="6" id="KW-1185">Reference proteome</keyword>
<dbReference type="EMBL" id="JAPWDO010000007">
    <property type="protein sequence ID" value="KAJ5462121.1"/>
    <property type="molecule type" value="Genomic_DNA"/>
</dbReference>
<dbReference type="Pfam" id="PF00264">
    <property type="entry name" value="Tyrosinase"/>
    <property type="match status" value="1"/>
</dbReference>
<dbReference type="GO" id="GO:0016491">
    <property type="term" value="F:oxidoreductase activity"/>
    <property type="evidence" value="ECO:0007669"/>
    <property type="project" value="InterPro"/>
</dbReference>
<dbReference type="SUPFAM" id="SSF48056">
    <property type="entry name" value="Di-copper centre-containing domain"/>
    <property type="match status" value="1"/>
</dbReference>
<evidence type="ECO:0000313" key="6">
    <source>
        <dbReference type="Proteomes" id="UP001147760"/>
    </source>
</evidence>
<dbReference type="Gene3D" id="3.40.50.410">
    <property type="entry name" value="von Willebrand factor, type A domain"/>
    <property type="match status" value="1"/>
</dbReference>
<evidence type="ECO:0000259" key="4">
    <source>
        <dbReference type="PROSITE" id="PS50234"/>
    </source>
</evidence>